<accession>A0A6C0U4D4</accession>
<dbReference type="EMBL" id="CP048711">
    <property type="protein sequence ID" value="QIB66703.1"/>
    <property type="molecule type" value="Genomic_DNA"/>
</dbReference>
<keyword evidence="1" id="KW-0732">Signal</keyword>
<feature type="chain" id="PRO_5025602441" evidence="1">
    <location>
        <begin position="22"/>
        <end position="267"/>
    </location>
</feature>
<name>A0A6C0U4D4_9GAMM</name>
<proteinExistence type="predicted"/>
<dbReference type="RefSeq" id="WP_163496137.1">
    <property type="nucleotide sequence ID" value="NZ_CP048711.1"/>
</dbReference>
<protein>
    <submittedName>
        <fullName evidence="2">Uncharacterized protein</fullName>
    </submittedName>
</protein>
<keyword evidence="3" id="KW-1185">Reference proteome</keyword>
<dbReference type="Proteomes" id="UP000477680">
    <property type="component" value="Chromosome"/>
</dbReference>
<evidence type="ECO:0000256" key="1">
    <source>
        <dbReference type="SAM" id="SignalP"/>
    </source>
</evidence>
<sequence>MMPGSSLVLLLTVLLSQLVQAEESRPDILGIRLGDTFETVAARLRAHYPPAFIQEVPGDIGNIEGSLLQGLPYRGRVSAALNRHGRARHGAGTDTIVAYGLAPPSDGQVVIVYRRVNLQQSLPAATLRQMLEEKYGPPLVEDAGDSRGGGQQYRLFQMLSWSRDVGGQPLAAEAARRCSAERTGHLLSLQMRPDSYGKHSHCGFILAVFLEQGEHVQQYSTLLYDANMIRAGNARTVAYARAEAERIAAERADQEREAAAGAERPKL</sequence>
<organism evidence="2 3">
    <name type="scientific">Kineobactrum salinum</name>
    <dbReference type="NCBI Taxonomy" id="2708301"/>
    <lineage>
        <taxon>Bacteria</taxon>
        <taxon>Pseudomonadati</taxon>
        <taxon>Pseudomonadota</taxon>
        <taxon>Gammaproteobacteria</taxon>
        <taxon>Cellvibrionales</taxon>
        <taxon>Halieaceae</taxon>
        <taxon>Kineobactrum</taxon>
    </lineage>
</organism>
<gene>
    <name evidence="2" type="ORF">G3T16_16175</name>
</gene>
<dbReference type="KEGG" id="kim:G3T16_16175"/>
<reference evidence="2 3" key="1">
    <citation type="submission" date="2020-02" db="EMBL/GenBank/DDBJ databases">
        <title>Genome sequencing for Kineobactrum sp. M2.</title>
        <authorList>
            <person name="Park S.-J."/>
        </authorList>
    </citation>
    <scope>NUCLEOTIDE SEQUENCE [LARGE SCALE GENOMIC DNA]</scope>
    <source>
        <strain evidence="2 3">M2</strain>
    </source>
</reference>
<evidence type="ECO:0000313" key="3">
    <source>
        <dbReference type="Proteomes" id="UP000477680"/>
    </source>
</evidence>
<feature type="signal peptide" evidence="1">
    <location>
        <begin position="1"/>
        <end position="21"/>
    </location>
</feature>
<dbReference type="AlphaFoldDB" id="A0A6C0U4D4"/>
<evidence type="ECO:0000313" key="2">
    <source>
        <dbReference type="EMBL" id="QIB66703.1"/>
    </source>
</evidence>